<evidence type="ECO:0000313" key="2">
    <source>
        <dbReference type="EMBL" id="GFH58468.1"/>
    </source>
</evidence>
<protein>
    <recommendedName>
        <fullName evidence="4">Phospholipase B-like</fullName>
    </recommendedName>
</protein>
<evidence type="ECO:0000313" key="3">
    <source>
        <dbReference type="Proteomes" id="UP001054902"/>
    </source>
</evidence>
<dbReference type="AlphaFoldDB" id="A0AAD3D667"/>
<gene>
    <name evidence="2" type="ORF">CTEN210_14944</name>
</gene>
<reference evidence="2 3" key="1">
    <citation type="journal article" date="2021" name="Sci. Rep.">
        <title>The genome of the diatom Chaetoceros tenuissimus carries an ancient integrated fragment of an extant virus.</title>
        <authorList>
            <person name="Hongo Y."/>
            <person name="Kimura K."/>
            <person name="Takaki Y."/>
            <person name="Yoshida Y."/>
            <person name="Baba S."/>
            <person name="Kobayashi G."/>
            <person name="Nagasaki K."/>
            <person name="Hano T."/>
            <person name="Tomaru Y."/>
        </authorList>
    </citation>
    <scope>NUCLEOTIDE SEQUENCE [LARGE SCALE GENOMIC DNA]</scope>
    <source>
        <strain evidence="2 3">NIES-3715</strain>
    </source>
</reference>
<organism evidence="2 3">
    <name type="scientific">Chaetoceros tenuissimus</name>
    <dbReference type="NCBI Taxonomy" id="426638"/>
    <lineage>
        <taxon>Eukaryota</taxon>
        <taxon>Sar</taxon>
        <taxon>Stramenopiles</taxon>
        <taxon>Ochrophyta</taxon>
        <taxon>Bacillariophyta</taxon>
        <taxon>Coscinodiscophyceae</taxon>
        <taxon>Chaetocerotophycidae</taxon>
        <taxon>Chaetocerotales</taxon>
        <taxon>Chaetocerotaceae</taxon>
        <taxon>Chaetoceros</taxon>
    </lineage>
</organism>
<comment type="caution">
    <text evidence="2">The sequence shown here is derived from an EMBL/GenBank/DDBJ whole genome shotgun (WGS) entry which is preliminary data.</text>
</comment>
<feature type="chain" id="PRO_5042276271" description="Phospholipase B-like" evidence="1">
    <location>
        <begin position="19"/>
        <end position="179"/>
    </location>
</feature>
<evidence type="ECO:0000256" key="1">
    <source>
        <dbReference type="SAM" id="SignalP"/>
    </source>
</evidence>
<proteinExistence type="predicted"/>
<name>A0AAD3D667_9STRA</name>
<keyword evidence="3" id="KW-1185">Reference proteome</keyword>
<dbReference type="EMBL" id="BLLK01000062">
    <property type="protein sequence ID" value="GFH58468.1"/>
    <property type="molecule type" value="Genomic_DNA"/>
</dbReference>
<keyword evidence="1" id="KW-0732">Signal</keyword>
<accession>A0AAD3D667</accession>
<sequence length="179" mass="20380">MKVFKFHFLVLAIHSAFAEINPLIASEDENGIPYLRGENHVMADGGFFNAARNIVVSLWVLNDATWGANGLAAETPVVIRATWTQQVVVSQVIAATKKGGMLDRFRKADGTFGVPDYKLLEEDLDCLYDNHEELDRFRATASATAMKRWIEHSYPESRWNSDMYQWREDFYEQLKLSSG</sequence>
<dbReference type="Proteomes" id="UP001054902">
    <property type="component" value="Unassembled WGS sequence"/>
</dbReference>
<evidence type="ECO:0008006" key="4">
    <source>
        <dbReference type="Google" id="ProtNLM"/>
    </source>
</evidence>
<feature type="signal peptide" evidence="1">
    <location>
        <begin position="1"/>
        <end position="18"/>
    </location>
</feature>